<evidence type="ECO:0000256" key="1">
    <source>
        <dbReference type="ARBA" id="ARBA00023002"/>
    </source>
</evidence>
<dbReference type="PANTHER" id="PTHR48075">
    <property type="entry name" value="3-HYDROXYACYL-COA DEHYDROGENASE FAMILY PROTEIN"/>
    <property type="match status" value="1"/>
</dbReference>
<dbReference type="Gene3D" id="3.40.50.720">
    <property type="entry name" value="NAD(P)-binding Rossmann-like Domain"/>
    <property type="match status" value="1"/>
</dbReference>
<dbReference type="SUPFAM" id="SSF51735">
    <property type="entry name" value="NAD(P)-binding Rossmann-fold domains"/>
    <property type="match status" value="1"/>
</dbReference>
<keyword evidence="5" id="KW-1185">Reference proteome</keyword>
<dbReference type="GO" id="GO:0070403">
    <property type="term" value="F:NAD+ binding"/>
    <property type="evidence" value="ECO:0007669"/>
    <property type="project" value="InterPro"/>
</dbReference>
<dbReference type="PANTHER" id="PTHR48075:SF5">
    <property type="entry name" value="3-HYDROXYBUTYRYL-COA DEHYDROGENASE"/>
    <property type="match status" value="1"/>
</dbReference>
<dbReference type="SUPFAM" id="SSF48179">
    <property type="entry name" value="6-phosphogluconate dehydrogenase C-terminal domain-like"/>
    <property type="match status" value="2"/>
</dbReference>
<accession>A0A318SC23</accession>
<dbReference type="InterPro" id="IPR006176">
    <property type="entry name" value="3-OHacyl-CoA_DH_NAD-bd"/>
</dbReference>
<dbReference type="AlphaFoldDB" id="A0A318SC23"/>
<keyword evidence="1" id="KW-0560">Oxidoreductase</keyword>
<dbReference type="EMBL" id="QJSX01000002">
    <property type="protein sequence ID" value="PYE55934.1"/>
    <property type="molecule type" value="Genomic_DNA"/>
</dbReference>
<dbReference type="InterPro" id="IPR008927">
    <property type="entry name" value="6-PGluconate_DH-like_C_sf"/>
</dbReference>
<dbReference type="FunFam" id="3.40.50.720:FF:000009">
    <property type="entry name" value="Fatty oxidation complex, alpha subunit"/>
    <property type="match status" value="1"/>
</dbReference>
<dbReference type="InterPro" id="IPR006108">
    <property type="entry name" value="3HC_DH_C"/>
</dbReference>
<dbReference type="InterPro" id="IPR036291">
    <property type="entry name" value="NAD(P)-bd_dom_sf"/>
</dbReference>
<proteinExistence type="predicted"/>
<gene>
    <name evidence="4" type="ORF">DES52_102301</name>
</gene>
<evidence type="ECO:0000259" key="2">
    <source>
        <dbReference type="Pfam" id="PF00725"/>
    </source>
</evidence>
<feature type="domain" description="3-hydroxyacyl-CoA dehydrogenase NAD binding" evidence="3">
    <location>
        <begin position="50"/>
        <end position="226"/>
    </location>
</feature>
<feature type="domain" description="3-hydroxyacyl-CoA dehydrogenase C-terminal" evidence="2">
    <location>
        <begin position="228"/>
        <end position="324"/>
    </location>
</feature>
<dbReference type="Gene3D" id="1.10.1040.10">
    <property type="entry name" value="N-(1-d-carboxylethyl)-l-norvaline Dehydrogenase, domain 2"/>
    <property type="match status" value="2"/>
</dbReference>
<dbReference type="InterPro" id="IPR013328">
    <property type="entry name" value="6PGD_dom2"/>
</dbReference>
<dbReference type="GO" id="GO:0006635">
    <property type="term" value="P:fatty acid beta-oxidation"/>
    <property type="evidence" value="ECO:0007669"/>
    <property type="project" value="TreeGrafter"/>
</dbReference>
<evidence type="ECO:0000313" key="5">
    <source>
        <dbReference type="Proteomes" id="UP000248326"/>
    </source>
</evidence>
<dbReference type="GO" id="GO:0008691">
    <property type="term" value="F:3-hydroxybutyryl-CoA dehydrogenase activity"/>
    <property type="evidence" value="ECO:0007669"/>
    <property type="project" value="TreeGrafter"/>
</dbReference>
<comment type="caution">
    <text evidence="4">The sequence shown here is derived from an EMBL/GenBank/DDBJ whole genome shotgun (WGS) entry which is preliminary data.</text>
</comment>
<dbReference type="Proteomes" id="UP000248326">
    <property type="component" value="Unassembled WGS sequence"/>
</dbReference>
<dbReference type="Pfam" id="PF02737">
    <property type="entry name" value="3HCDH_N"/>
    <property type="match status" value="1"/>
</dbReference>
<evidence type="ECO:0000313" key="4">
    <source>
        <dbReference type="EMBL" id="PYE55934.1"/>
    </source>
</evidence>
<protein>
    <submittedName>
        <fullName evidence="4">3-hydroxybutyryl-CoA dehydrogenase</fullName>
    </submittedName>
</protein>
<name>A0A318SC23_9DEIO</name>
<evidence type="ECO:0000259" key="3">
    <source>
        <dbReference type="Pfam" id="PF02737"/>
    </source>
</evidence>
<organism evidence="4 5">
    <name type="scientific">Deinococcus yavapaiensis KR-236</name>
    <dbReference type="NCBI Taxonomy" id="694435"/>
    <lineage>
        <taxon>Bacteria</taxon>
        <taxon>Thermotogati</taxon>
        <taxon>Deinococcota</taxon>
        <taxon>Deinococci</taxon>
        <taxon>Deinococcales</taxon>
        <taxon>Deinococcaceae</taxon>
        <taxon>Deinococcus</taxon>
    </lineage>
</organism>
<reference evidence="4 5" key="1">
    <citation type="submission" date="2018-06" db="EMBL/GenBank/DDBJ databases">
        <title>Genomic Encyclopedia of Type Strains, Phase IV (KMG-IV): sequencing the most valuable type-strain genomes for metagenomic binning, comparative biology and taxonomic classification.</title>
        <authorList>
            <person name="Goeker M."/>
        </authorList>
    </citation>
    <scope>NUCLEOTIDE SEQUENCE [LARGE SCALE GENOMIC DNA]</scope>
    <source>
        <strain evidence="4 5">DSM 18048</strain>
    </source>
</reference>
<dbReference type="Pfam" id="PF00725">
    <property type="entry name" value="3HCDH"/>
    <property type="match status" value="2"/>
</dbReference>
<feature type="domain" description="3-hydroxyacyl-CoA dehydrogenase C-terminal" evidence="2">
    <location>
        <begin position="344"/>
        <end position="426"/>
    </location>
</feature>
<sequence length="432" mass="46584">MNHLHSRTNGCVKGFAVANLTPVIDWRQMSQTSTSNETGAHGPTRTVAAIGVVGAGTMGAGIAELALTKGFRVALYDVSPEQLAKAQAGIARNLEKLGAKGKLSADPADLLMHFVGVTDLHGLAGADVVIEAAPERLDLKKSLFSQLETMCPRAILATNTSTLLVSAIAGGLADPSRVVGMHFFNPAQVLPLVEVIRGEETSEEAVAVVAQLSRDLGKTPVVCQDTPGFIVNRVARPFYGEALRLLGERVADAPTIDAIMRGVGFRMGPFELMDLIGLDVNFASTVSVYEAFFHDPKYRPHPIQARMVAAGRLGRKTGKGFYEYGEEQSERLAPEVSLEFAERISTRILAMLINEAVSALADGVADARTIDTAMKLGTNYPRGPLLWASELGLPRVLAVLTELHEEYGEDRYRPHPLLRRVVKAGEPSFYQE</sequence>